<accession>A0A4Z2E783</accession>
<protein>
    <submittedName>
        <fullName evidence="1">Uncharacterized protein</fullName>
    </submittedName>
</protein>
<organism evidence="1 2">
    <name type="scientific">Liparis tanakae</name>
    <name type="common">Tanaka's snailfish</name>
    <dbReference type="NCBI Taxonomy" id="230148"/>
    <lineage>
        <taxon>Eukaryota</taxon>
        <taxon>Metazoa</taxon>
        <taxon>Chordata</taxon>
        <taxon>Craniata</taxon>
        <taxon>Vertebrata</taxon>
        <taxon>Euteleostomi</taxon>
        <taxon>Actinopterygii</taxon>
        <taxon>Neopterygii</taxon>
        <taxon>Teleostei</taxon>
        <taxon>Neoteleostei</taxon>
        <taxon>Acanthomorphata</taxon>
        <taxon>Eupercaria</taxon>
        <taxon>Perciformes</taxon>
        <taxon>Cottioidei</taxon>
        <taxon>Cottales</taxon>
        <taxon>Liparidae</taxon>
        <taxon>Liparis</taxon>
    </lineage>
</organism>
<evidence type="ECO:0000313" key="1">
    <source>
        <dbReference type="EMBL" id="TNN24430.1"/>
    </source>
</evidence>
<name>A0A4Z2E783_9TELE</name>
<dbReference type="Proteomes" id="UP000314294">
    <property type="component" value="Unassembled WGS sequence"/>
</dbReference>
<evidence type="ECO:0000313" key="2">
    <source>
        <dbReference type="Proteomes" id="UP000314294"/>
    </source>
</evidence>
<gene>
    <name evidence="1" type="ORF">EYF80_065445</name>
</gene>
<dbReference type="AlphaFoldDB" id="A0A4Z2E783"/>
<dbReference type="EMBL" id="SRLO01015395">
    <property type="protein sequence ID" value="TNN24430.1"/>
    <property type="molecule type" value="Genomic_DNA"/>
</dbReference>
<reference evidence="1 2" key="1">
    <citation type="submission" date="2019-03" db="EMBL/GenBank/DDBJ databases">
        <title>First draft genome of Liparis tanakae, snailfish: a comprehensive survey of snailfish specific genes.</title>
        <authorList>
            <person name="Kim W."/>
            <person name="Song I."/>
            <person name="Jeong J.-H."/>
            <person name="Kim D."/>
            <person name="Kim S."/>
            <person name="Ryu S."/>
            <person name="Song J.Y."/>
            <person name="Lee S.K."/>
        </authorList>
    </citation>
    <scope>NUCLEOTIDE SEQUENCE [LARGE SCALE GENOMIC DNA]</scope>
    <source>
        <tissue evidence="1">Muscle</tissue>
    </source>
</reference>
<comment type="caution">
    <text evidence="1">The sequence shown here is derived from an EMBL/GenBank/DDBJ whole genome shotgun (WGS) entry which is preliminary data.</text>
</comment>
<proteinExistence type="predicted"/>
<sequence length="26" mass="2930">MQAFSSSSQSDAECELEVIIQVKVWD</sequence>
<keyword evidence="2" id="KW-1185">Reference proteome</keyword>